<keyword evidence="3" id="KW-0675">Receptor</keyword>
<dbReference type="SMART" id="SM00192">
    <property type="entry name" value="LDLa"/>
    <property type="match status" value="1"/>
</dbReference>
<dbReference type="PROSITE" id="PS50068">
    <property type="entry name" value="LDLRA_2"/>
    <property type="match status" value="1"/>
</dbReference>
<feature type="non-terminal residue" evidence="3">
    <location>
        <position position="1"/>
    </location>
</feature>
<evidence type="ECO:0000256" key="2">
    <source>
        <dbReference type="PROSITE-ProRule" id="PRU00124"/>
    </source>
</evidence>
<dbReference type="CDD" id="cd00112">
    <property type="entry name" value="LDLa"/>
    <property type="match status" value="1"/>
</dbReference>
<dbReference type="InterPro" id="IPR002172">
    <property type="entry name" value="LDrepeatLR_classA_rpt"/>
</dbReference>
<dbReference type="AlphaFoldDB" id="A0A0C2CDE8"/>
<keyword evidence="3" id="KW-0449">Lipoprotein</keyword>
<dbReference type="InterPro" id="IPR023415">
    <property type="entry name" value="LDLR_class-A_CS"/>
</dbReference>
<name>A0A0C2CDE8_9BILA</name>
<dbReference type="SUPFAM" id="SSF57424">
    <property type="entry name" value="LDL receptor-like module"/>
    <property type="match status" value="1"/>
</dbReference>
<evidence type="ECO:0000313" key="4">
    <source>
        <dbReference type="Proteomes" id="UP000054047"/>
    </source>
</evidence>
<protein>
    <submittedName>
        <fullName evidence="3">Low-density lipoprotein receptor domain class A</fullName>
    </submittedName>
</protein>
<gene>
    <name evidence="3" type="ORF">ANCDUO_22063</name>
</gene>
<dbReference type="InterPro" id="IPR036055">
    <property type="entry name" value="LDL_receptor-like_sf"/>
</dbReference>
<dbReference type="PROSITE" id="PS01209">
    <property type="entry name" value="LDLRA_1"/>
    <property type="match status" value="1"/>
</dbReference>
<comment type="caution">
    <text evidence="2">Lacks conserved residue(s) required for the propagation of feature annotation.</text>
</comment>
<dbReference type="OrthoDB" id="6118542at2759"/>
<reference evidence="3 4" key="1">
    <citation type="submission" date="2013-12" db="EMBL/GenBank/DDBJ databases">
        <title>Draft genome of the parsitic nematode Ancylostoma duodenale.</title>
        <authorList>
            <person name="Mitreva M."/>
        </authorList>
    </citation>
    <scope>NUCLEOTIDE SEQUENCE [LARGE SCALE GENOMIC DNA]</scope>
    <source>
        <strain evidence="3 4">Zhejiang</strain>
    </source>
</reference>
<keyword evidence="4" id="KW-1185">Reference proteome</keyword>
<dbReference type="EMBL" id="KN764917">
    <property type="protein sequence ID" value="KIH47872.1"/>
    <property type="molecule type" value="Genomic_DNA"/>
</dbReference>
<dbReference type="Pfam" id="PF00057">
    <property type="entry name" value="Ldl_recept_a"/>
    <property type="match status" value="1"/>
</dbReference>
<sequence>GVNACALLKCGDECRLSARGEPHCACRGERKLEADNVTCSGSEFTTKTCAENEFLCKLDDKCIPYEETCDRYPDCAHAEDENVDMCSKLAVVERLLRASDASEF</sequence>
<accession>A0A0C2CDE8</accession>
<evidence type="ECO:0000313" key="3">
    <source>
        <dbReference type="EMBL" id="KIH47872.1"/>
    </source>
</evidence>
<dbReference type="Gene3D" id="4.10.400.10">
    <property type="entry name" value="Low-density Lipoprotein Receptor"/>
    <property type="match status" value="1"/>
</dbReference>
<proteinExistence type="predicted"/>
<dbReference type="Proteomes" id="UP000054047">
    <property type="component" value="Unassembled WGS sequence"/>
</dbReference>
<evidence type="ECO:0000256" key="1">
    <source>
        <dbReference type="ARBA" id="ARBA00023157"/>
    </source>
</evidence>
<keyword evidence="1" id="KW-1015">Disulfide bond</keyword>
<organism evidence="3 4">
    <name type="scientific">Ancylostoma duodenale</name>
    <dbReference type="NCBI Taxonomy" id="51022"/>
    <lineage>
        <taxon>Eukaryota</taxon>
        <taxon>Metazoa</taxon>
        <taxon>Ecdysozoa</taxon>
        <taxon>Nematoda</taxon>
        <taxon>Chromadorea</taxon>
        <taxon>Rhabditida</taxon>
        <taxon>Rhabditina</taxon>
        <taxon>Rhabditomorpha</taxon>
        <taxon>Strongyloidea</taxon>
        <taxon>Ancylostomatidae</taxon>
        <taxon>Ancylostomatinae</taxon>
        <taxon>Ancylostoma</taxon>
    </lineage>
</organism>